<evidence type="ECO:0000313" key="1">
    <source>
        <dbReference type="EMBL" id="TYH47350.1"/>
    </source>
</evidence>
<organism evidence="1 2">
    <name type="scientific">Gossypium tomentosum</name>
    <name type="common">Hawaiian cotton</name>
    <name type="synonym">Gossypium sandvicense</name>
    <dbReference type="NCBI Taxonomy" id="34277"/>
    <lineage>
        <taxon>Eukaryota</taxon>
        <taxon>Viridiplantae</taxon>
        <taxon>Streptophyta</taxon>
        <taxon>Embryophyta</taxon>
        <taxon>Tracheophyta</taxon>
        <taxon>Spermatophyta</taxon>
        <taxon>Magnoliopsida</taxon>
        <taxon>eudicotyledons</taxon>
        <taxon>Gunneridae</taxon>
        <taxon>Pentapetalae</taxon>
        <taxon>rosids</taxon>
        <taxon>malvids</taxon>
        <taxon>Malvales</taxon>
        <taxon>Malvaceae</taxon>
        <taxon>Malvoideae</taxon>
        <taxon>Gossypium</taxon>
    </lineage>
</organism>
<dbReference type="AlphaFoldDB" id="A0A5D2IY38"/>
<gene>
    <name evidence="1" type="ORF">ES332_D11G405500v1</name>
</gene>
<name>A0A5D2IY38_GOSTO</name>
<dbReference type="EMBL" id="CM017633">
    <property type="protein sequence ID" value="TYH47350.1"/>
    <property type="molecule type" value="Genomic_DNA"/>
</dbReference>
<sequence length="115" mass="13429">MGCGMAEFEHQSMSNGSKKRNLIFVPDDLLRQERKGIRKLRELRHRRESLTKNEEEFIKSSVPEIVKELTNSYSIYFNKSASLKERTSVNLHLFILKICLSEPQNLVFISKMVLV</sequence>
<evidence type="ECO:0000313" key="2">
    <source>
        <dbReference type="Proteomes" id="UP000322667"/>
    </source>
</evidence>
<keyword evidence="2" id="KW-1185">Reference proteome</keyword>
<reference evidence="1 2" key="1">
    <citation type="submission" date="2019-07" db="EMBL/GenBank/DDBJ databases">
        <title>WGS assembly of Gossypium tomentosum.</title>
        <authorList>
            <person name="Chen Z.J."/>
            <person name="Sreedasyam A."/>
            <person name="Ando A."/>
            <person name="Song Q."/>
            <person name="De L."/>
            <person name="Hulse-Kemp A."/>
            <person name="Ding M."/>
            <person name="Ye W."/>
            <person name="Kirkbride R."/>
            <person name="Jenkins J."/>
            <person name="Plott C."/>
            <person name="Lovell J."/>
            <person name="Lin Y.-M."/>
            <person name="Vaughn R."/>
            <person name="Liu B."/>
            <person name="Li W."/>
            <person name="Simpson S."/>
            <person name="Scheffler B."/>
            <person name="Saski C."/>
            <person name="Grover C."/>
            <person name="Hu G."/>
            <person name="Conover J."/>
            <person name="Carlson J."/>
            <person name="Shu S."/>
            <person name="Boston L."/>
            <person name="Williams M."/>
            <person name="Peterson D."/>
            <person name="Mcgee K."/>
            <person name="Jones D."/>
            <person name="Wendel J."/>
            <person name="Stelly D."/>
            <person name="Grimwood J."/>
            <person name="Schmutz J."/>
        </authorList>
    </citation>
    <scope>NUCLEOTIDE SEQUENCE [LARGE SCALE GENOMIC DNA]</scope>
    <source>
        <strain evidence="1">7179.01</strain>
    </source>
</reference>
<proteinExistence type="predicted"/>
<accession>A0A5D2IY38</accession>
<dbReference type="Proteomes" id="UP000322667">
    <property type="component" value="Chromosome D11"/>
</dbReference>
<protein>
    <submittedName>
        <fullName evidence="1">Uncharacterized protein</fullName>
    </submittedName>
</protein>